<keyword evidence="4" id="KW-1185">Reference proteome</keyword>
<evidence type="ECO:0000313" key="4">
    <source>
        <dbReference type="Proteomes" id="UP000033187"/>
    </source>
</evidence>
<keyword evidence="2" id="KW-0472">Membrane</keyword>
<organism evidence="3 4">
    <name type="scientific">Candidatus Filomicrobium marinum</name>
    <dbReference type="NCBI Taxonomy" id="1608628"/>
    <lineage>
        <taxon>Bacteria</taxon>
        <taxon>Pseudomonadati</taxon>
        <taxon>Pseudomonadota</taxon>
        <taxon>Alphaproteobacteria</taxon>
        <taxon>Hyphomicrobiales</taxon>
        <taxon>Hyphomicrobiaceae</taxon>
        <taxon>Filomicrobium</taxon>
    </lineage>
</organism>
<evidence type="ECO:0000313" key="3">
    <source>
        <dbReference type="EMBL" id="CPR19645.1"/>
    </source>
</evidence>
<name>A0A0D6JFR4_9HYPH</name>
<keyword evidence="2" id="KW-0812">Transmembrane</keyword>
<evidence type="ECO:0000256" key="2">
    <source>
        <dbReference type="SAM" id="Phobius"/>
    </source>
</evidence>
<feature type="region of interest" description="Disordered" evidence="1">
    <location>
        <begin position="242"/>
        <end position="271"/>
    </location>
</feature>
<dbReference type="EMBL" id="LN829119">
    <property type="protein sequence ID" value="CPR19645.1"/>
    <property type="molecule type" value="Genomic_DNA"/>
</dbReference>
<gene>
    <name evidence="3" type="ORF">YBN1229_v1_2257</name>
</gene>
<keyword evidence="2" id="KW-1133">Transmembrane helix</keyword>
<accession>A0A0D6JFR4</accession>
<dbReference type="Proteomes" id="UP000033187">
    <property type="component" value="Chromosome 1"/>
</dbReference>
<feature type="transmembrane region" description="Helical" evidence="2">
    <location>
        <begin position="12"/>
        <end position="32"/>
    </location>
</feature>
<dbReference type="KEGG" id="fil:BN1229_v1_2257"/>
<dbReference type="KEGG" id="fiy:BN1229_v1_2257"/>
<proteinExistence type="predicted"/>
<reference evidence="4" key="1">
    <citation type="submission" date="2015-02" db="EMBL/GenBank/DDBJ databases">
        <authorList>
            <person name="Chooi Y.-H."/>
        </authorList>
    </citation>
    <scope>NUCLEOTIDE SEQUENCE [LARGE SCALE GENOMIC DNA]</scope>
    <source>
        <strain evidence="4">strain Y</strain>
    </source>
</reference>
<protein>
    <submittedName>
        <fullName evidence="3">Uncharacterized protein</fullName>
    </submittedName>
</protein>
<evidence type="ECO:0000256" key="1">
    <source>
        <dbReference type="SAM" id="MobiDB-lite"/>
    </source>
</evidence>
<dbReference type="AlphaFoldDB" id="A0A0D6JFR4"/>
<sequence>MDGNDVTHFPSAPFFLFFSSLCGFGGVLSIRLSAASRTFSVSRSVRCSSVFLRGSLVMSGEWLLDVEDRVMAQFYHAIGVVVVRWAIAEESMKELTAACSDIRNEVASEALVLNMPNMSLVHMLSTIAKESFEPDLEYFREHLLWACKVFDACRENRNLFSHLSLSPIHFMDRNGVTYTAERAVLHRETAKGQRRSHIQEVHLQDIRDIADEILHLTGFLRDLIEAHHGSVTYRGGVLVPLPSKPPLPHRRSQTLRPWRQAGRSPPLPSEE</sequence>